<dbReference type="EMBL" id="JAFIRR010000077">
    <property type="protein sequence ID" value="MCO6417068.1"/>
    <property type="molecule type" value="Genomic_DNA"/>
</dbReference>
<evidence type="ECO:0000313" key="10">
    <source>
        <dbReference type="Proteomes" id="UP001523392"/>
    </source>
</evidence>
<keyword evidence="2" id="KW-0328">Glycosyltransferase</keyword>
<evidence type="ECO:0000256" key="2">
    <source>
        <dbReference type="ARBA" id="ARBA00022676"/>
    </source>
</evidence>
<comment type="subcellular location">
    <subcellularLocation>
        <location evidence="1">Membrane</location>
        <topology evidence="1">Multi-pass membrane protein</topology>
    </subcellularLocation>
</comment>
<dbReference type="PANTHER" id="PTHR48090:SF1">
    <property type="entry name" value="PROPHAGE BACTOPRENOL GLUCOSYL TRANSFERASE HOMOLOG"/>
    <property type="match status" value="1"/>
</dbReference>
<dbReference type="SUPFAM" id="SSF53448">
    <property type="entry name" value="Nucleotide-diphospho-sugar transferases"/>
    <property type="match status" value="1"/>
</dbReference>
<dbReference type="RefSeq" id="WP_252953698.1">
    <property type="nucleotide sequence ID" value="NZ_JAFIRR010000077.1"/>
</dbReference>
<evidence type="ECO:0000256" key="6">
    <source>
        <dbReference type="ARBA" id="ARBA00023136"/>
    </source>
</evidence>
<feature type="transmembrane region" description="Helical" evidence="7">
    <location>
        <begin position="230"/>
        <end position="251"/>
    </location>
</feature>
<dbReference type="Gene3D" id="3.90.550.10">
    <property type="entry name" value="Spore Coat Polysaccharide Biosynthesis Protein SpsA, Chain A"/>
    <property type="match status" value="1"/>
</dbReference>
<keyword evidence="6 7" id="KW-0472">Membrane</keyword>
<reference evidence="9 10" key="1">
    <citation type="submission" date="2021-12" db="EMBL/GenBank/DDBJ databases">
        <title>Siccirubricoccus leaddurans sp. nov., a high concentration Zn2+ tolerance bacterium.</title>
        <authorList>
            <person name="Cao Y."/>
        </authorList>
    </citation>
    <scope>NUCLEOTIDE SEQUENCE [LARGE SCALE GENOMIC DNA]</scope>
    <source>
        <strain evidence="9 10">KC 17139</strain>
    </source>
</reference>
<evidence type="ECO:0000259" key="8">
    <source>
        <dbReference type="Pfam" id="PF00535"/>
    </source>
</evidence>
<sequence>MSIVAPCYNEAECLREFHRRAAAAARASCGESFEIVLVDDGSRDATWSIIEALAEADPHVVGVRLMRNHGHQLAASAGLSLARGDRVMLIDADLQDPPELLAPMMARMDAGADVVFGQRGVRHAETWFKKASASAFYRLLSNLAAVPIPRDTGDFRLMRRRVVDALVSMPERQRFIRGLVSWIGGRQEALVYERQARHAGTSKYPLRKMIRFAVDAITGFSIGPLRVATYLGLFAAGLALLLLAYTLWQWAAGDTVAGWSSVMTAIVLFGAVQLIVLGIQGEYVGRLFQEAKARPLFLIDRVVTAGNERALPAEFCSLAPTAQREVWEATRAATTLRA</sequence>
<dbReference type="Proteomes" id="UP001523392">
    <property type="component" value="Unassembled WGS sequence"/>
</dbReference>
<evidence type="ECO:0000256" key="3">
    <source>
        <dbReference type="ARBA" id="ARBA00022679"/>
    </source>
</evidence>
<organism evidence="9 10">
    <name type="scientific">Siccirubricoccus soli</name>
    <dbReference type="NCBI Taxonomy" id="2899147"/>
    <lineage>
        <taxon>Bacteria</taxon>
        <taxon>Pseudomonadati</taxon>
        <taxon>Pseudomonadota</taxon>
        <taxon>Alphaproteobacteria</taxon>
        <taxon>Acetobacterales</taxon>
        <taxon>Roseomonadaceae</taxon>
        <taxon>Siccirubricoccus</taxon>
    </lineage>
</organism>
<dbReference type="PANTHER" id="PTHR48090">
    <property type="entry name" value="UNDECAPRENYL-PHOSPHATE 4-DEOXY-4-FORMAMIDO-L-ARABINOSE TRANSFERASE-RELATED"/>
    <property type="match status" value="1"/>
</dbReference>
<gene>
    <name evidence="9" type="ORF">JYK14_12970</name>
</gene>
<dbReference type="InterPro" id="IPR050256">
    <property type="entry name" value="Glycosyltransferase_2"/>
</dbReference>
<comment type="caution">
    <text evidence="9">The sequence shown here is derived from an EMBL/GenBank/DDBJ whole genome shotgun (WGS) entry which is preliminary data.</text>
</comment>
<dbReference type="InterPro" id="IPR029044">
    <property type="entry name" value="Nucleotide-diphossugar_trans"/>
</dbReference>
<keyword evidence="5 7" id="KW-1133">Transmembrane helix</keyword>
<dbReference type="CDD" id="cd04187">
    <property type="entry name" value="DPM1_like_bac"/>
    <property type="match status" value="1"/>
</dbReference>
<protein>
    <submittedName>
        <fullName evidence="9">Glycosyltransferase family 2 protein</fullName>
    </submittedName>
</protein>
<dbReference type="InterPro" id="IPR001173">
    <property type="entry name" value="Glyco_trans_2-like"/>
</dbReference>
<name>A0ABT1D569_9PROT</name>
<evidence type="ECO:0000256" key="4">
    <source>
        <dbReference type="ARBA" id="ARBA00022692"/>
    </source>
</evidence>
<accession>A0ABT1D569</accession>
<evidence type="ECO:0000313" key="9">
    <source>
        <dbReference type="EMBL" id="MCO6417068.1"/>
    </source>
</evidence>
<feature type="transmembrane region" description="Helical" evidence="7">
    <location>
        <begin position="257"/>
        <end position="279"/>
    </location>
</feature>
<proteinExistence type="predicted"/>
<keyword evidence="3" id="KW-0808">Transferase</keyword>
<keyword evidence="4 7" id="KW-0812">Transmembrane</keyword>
<keyword evidence="10" id="KW-1185">Reference proteome</keyword>
<evidence type="ECO:0000256" key="5">
    <source>
        <dbReference type="ARBA" id="ARBA00022989"/>
    </source>
</evidence>
<evidence type="ECO:0000256" key="7">
    <source>
        <dbReference type="SAM" id="Phobius"/>
    </source>
</evidence>
<feature type="domain" description="Glycosyltransferase 2-like" evidence="8">
    <location>
        <begin position="2"/>
        <end position="165"/>
    </location>
</feature>
<evidence type="ECO:0000256" key="1">
    <source>
        <dbReference type="ARBA" id="ARBA00004141"/>
    </source>
</evidence>
<dbReference type="Pfam" id="PF00535">
    <property type="entry name" value="Glycos_transf_2"/>
    <property type="match status" value="1"/>
</dbReference>